<sequence length="138" mass="15472">MGETEEILLYFKGKPVGTFASRDPMAEALNYNQKRIDNFTLGEGVMPASFNVLLNSHKKKETLIADFGGNAIGRVAPVDSGFWWIILLRSYTNYTHDYTLAERSEVRRGMKLILNLCLSNVFDIFPTLLCADGCSVID</sequence>
<organism evidence="1 2">
    <name type="scientific">Pistacia atlantica</name>
    <dbReference type="NCBI Taxonomy" id="434234"/>
    <lineage>
        <taxon>Eukaryota</taxon>
        <taxon>Viridiplantae</taxon>
        <taxon>Streptophyta</taxon>
        <taxon>Embryophyta</taxon>
        <taxon>Tracheophyta</taxon>
        <taxon>Spermatophyta</taxon>
        <taxon>Magnoliopsida</taxon>
        <taxon>eudicotyledons</taxon>
        <taxon>Gunneridae</taxon>
        <taxon>Pentapetalae</taxon>
        <taxon>rosids</taxon>
        <taxon>malvids</taxon>
        <taxon>Sapindales</taxon>
        <taxon>Anacardiaceae</taxon>
        <taxon>Pistacia</taxon>
    </lineage>
</organism>
<comment type="caution">
    <text evidence="1">The sequence shown here is derived from an EMBL/GenBank/DDBJ whole genome shotgun (WGS) entry which is preliminary data.</text>
</comment>
<reference evidence="2" key="1">
    <citation type="journal article" date="2023" name="G3 (Bethesda)">
        <title>Genome assembly and association tests identify interacting loci associated with vigor, precocity, and sex in interspecific pistachio rootstocks.</title>
        <authorList>
            <person name="Palmer W."/>
            <person name="Jacygrad E."/>
            <person name="Sagayaradj S."/>
            <person name="Cavanaugh K."/>
            <person name="Han R."/>
            <person name="Bertier L."/>
            <person name="Beede B."/>
            <person name="Kafkas S."/>
            <person name="Golino D."/>
            <person name="Preece J."/>
            <person name="Michelmore R."/>
        </authorList>
    </citation>
    <scope>NUCLEOTIDE SEQUENCE [LARGE SCALE GENOMIC DNA]</scope>
</reference>
<dbReference type="Proteomes" id="UP001164250">
    <property type="component" value="Chromosome 13"/>
</dbReference>
<proteinExistence type="predicted"/>
<dbReference type="EMBL" id="CM047909">
    <property type="protein sequence ID" value="KAJ0079734.1"/>
    <property type="molecule type" value="Genomic_DNA"/>
</dbReference>
<gene>
    <name evidence="1" type="ORF">Patl1_23190</name>
</gene>
<accession>A0ACC0ZXF3</accession>
<protein>
    <submittedName>
        <fullName evidence="1">Uncharacterized protein</fullName>
    </submittedName>
</protein>
<evidence type="ECO:0000313" key="2">
    <source>
        <dbReference type="Proteomes" id="UP001164250"/>
    </source>
</evidence>
<evidence type="ECO:0000313" key="1">
    <source>
        <dbReference type="EMBL" id="KAJ0079734.1"/>
    </source>
</evidence>
<name>A0ACC0ZXF3_9ROSI</name>
<keyword evidence="2" id="KW-1185">Reference proteome</keyword>